<dbReference type="PANTHER" id="PTHR12634">
    <property type="entry name" value="SIT4 YEAST -ASSOCIATING PROTEIN-RELATED"/>
    <property type="match status" value="1"/>
</dbReference>
<reference evidence="4 5" key="1">
    <citation type="journal article" date="2018" name="Plant J.">
        <title>Genome sequences of Chlorella sorokiniana UTEX 1602 and Micractinium conductrix SAG 241.80: implications to maltose excretion by a green alga.</title>
        <authorList>
            <person name="Arriola M.B."/>
            <person name="Velmurugan N."/>
            <person name="Zhang Y."/>
            <person name="Plunkett M.H."/>
            <person name="Hondzo H."/>
            <person name="Barney B.M."/>
        </authorList>
    </citation>
    <scope>NUCLEOTIDE SEQUENCE [LARGE SCALE GENOMIC DNA]</scope>
    <source>
        <strain evidence="4 5">SAG 241.80</strain>
    </source>
</reference>
<dbReference type="EMBL" id="LHPF02000007">
    <property type="protein sequence ID" value="PSC73252.1"/>
    <property type="molecule type" value="Genomic_DNA"/>
</dbReference>
<dbReference type="STRING" id="554055.A0A2P6VGM8"/>
<feature type="region of interest" description="Disordered" evidence="3">
    <location>
        <begin position="251"/>
        <end position="286"/>
    </location>
</feature>
<gene>
    <name evidence="4" type="ORF">C2E20_3364</name>
</gene>
<feature type="compositionally biased region" description="Low complexity" evidence="3">
    <location>
        <begin position="721"/>
        <end position="731"/>
    </location>
</feature>
<name>A0A2P6VGM8_9CHLO</name>
<keyword evidence="2" id="KW-0131">Cell cycle</keyword>
<evidence type="ECO:0000313" key="4">
    <source>
        <dbReference type="EMBL" id="PSC73252.1"/>
    </source>
</evidence>
<dbReference type="PANTHER" id="PTHR12634:SF8">
    <property type="entry name" value="FIERY MOUNTAIN, ISOFORM D"/>
    <property type="match status" value="1"/>
</dbReference>
<comment type="caution">
    <text evidence="4">The sequence shown here is derived from an EMBL/GenBank/DDBJ whole genome shotgun (WGS) entry which is preliminary data.</text>
</comment>
<feature type="compositionally biased region" description="Low complexity" evidence="3">
    <location>
        <begin position="251"/>
        <end position="275"/>
    </location>
</feature>
<sequence>MFWRVSGLNTASPVDSILDKEAYSLEELLDEDELIQECKSLNARLTAFLKQRETVEKLVRYLVEPPPEGADPKRSFKYPFTACEIFCCEVEGIFNTLLEDEALLARLFSLLQAPRPLNCMLAGYFSRVMGSLLLRRTQDIMQYLQKHQELLGQLVDHVDTTSIAEVLVRLVGADEQRAFLSTNHLQWLSETNLLYLLLDKLQPGQPVEAQSNAAEILAALAQSQVSPLTRNLAEPAFLELLVERALRQPDGDGAAAEGSAAADPAAAAPEAAANGNSGGSGSEDGAAAAKGFDAAAAKGDAGAPEAAAARGGEFRGSSGSSAMMHALAVCIALVEPLPPSPAEQQAAAQGLGLGAMPTPAVDAAAAELHATMRAQATQCIGRSIHRLVALLEAAEPDQALPTSYGLLHPPCGLARLKAVELVAALLHSGDEAAESAVMGTHGVQRCLELFLQFPFNNVLHRRVGNLVSAVDKGSPALAEFLLRDCALLGWLVDAPLEVVPAPRPGDARSAEQRKPLRAGYAGHVTAMSNRLIQLANDGQQQLQAAMEGDQRWQQYVRERLEPRNAQENVYAWKCGRPTVHEPVVESEADLFQTDLDFGSMDSEAFTRDVYQRYGVFTSHEDEEVDSEQPQWAMELMSAASAAGAVAPGPGKLPMPTSGGPQPFPVYDSSSSSSSEEDSDEEHALGSANSSSDAEVSVTPAPMPDSDVLLVDSGSSGGGDGSCAAAAAAGSVPARPPLGSDDADMEADAVMLEQEDVVLQEYDTAEQLISLAQLSLEDPAEGAAGAAQPAAGEQPAADEQSSGSGEAAEAEAEAAPQGEAGGGPPAVAPTSA</sequence>
<dbReference type="OrthoDB" id="295029at2759"/>
<evidence type="ECO:0000256" key="3">
    <source>
        <dbReference type="SAM" id="MobiDB-lite"/>
    </source>
</evidence>
<dbReference type="InterPro" id="IPR007587">
    <property type="entry name" value="SAPS"/>
</dbReference>
<accession>A0A2P6VGM8</accession>
<evidence type="ECO:0000256" key="2">
    <source>
        <dbReference type="ARBA" id="ARBA00023306"/>
    </source>
</evidence>
<feature type="region of interest" description="Disordered" evidence="3">
    <location>
        <begin position="778"/>
        <end position="831"/>
    </location>
</feature>
<dbReference type="GO" id="GO:0019888">
    <property type="term" value="F:protein phosphatase regulator activity"/>
    <property type="evidence" value="ECO:0007669"/>
    <property type="project" value="TreeGrafter"/>
</dbReference>
<keyword evidence="5" id="KW-1185">Reference proteome</keyword>
<dbReference type="GO" id="GO:0019903">
    <property type="term" value="F:protein phosphatase binding"/>
    <property type="evidence" value="ECO:0007669"/>
    <property type="project" value="InterPro"/>
</dbReference>
<proteinExistence type="inferred from homology"/>
<feature type="region of interest" description="Disordered" evidence="3">
    <location>
        <begin position="643"/>
        <end position="746"/>
    </location>
</feature>
<protein>
    <submittedName>
        <fullName evidence="4">Serine threonine-phosphatase 6 regulatory subunit 3-like isoform X1</fullName>
    </submittedName>
</protein>
<comment type="similarity">
    <text evidence="1">Belongs to the SAPS family.</text>
</comment>
<feature type="compositionally biased region" description="Low complexity" evidence="3">
    <location>
        <begin position="704"/>
        <end position="713"/>
    </location>
</feature>
<dbReference type="Proteomes" id="UP000239649">
    <property type="component" value="Unassembled WGS sequence"/>
</dbReference>
<evidence type="ECO:0000313" key="5">
    <source>
        <dbReference type="Proteomes" id="UP000239649"/>
    </source>
</evidence>
<dbReference type="Pfam" id="PF04499">
    <property type="entry name" value="SAPS"/>
    <property type="match status" value="2"/>
</dbReference>
<evidence type="ECO:0000256" key="1">
    <source>
        <dbReference type="ARBA" id="ARBA00006180"/>
    </source>
</evidence>
<dbReference type="AlphaFoldDB" id="A0A2P6VGM8"/>
<feature type="compositionally biased region" description="Low complexity" evidence="3">
    <location>
        <begin position="780"/>
        <end position="817"/>
    </location>
</feature>
<organism evidence="4 5">
    <name type="scientific">Micractinium conductrix</name>
    <dbReference type="NCBI Taxonomy" id="554055"/>
    <lineage>
        <taxon>Eukaryota</taxon>
        <taxon>Viridiplantae</taxon>
        <taxon>Chlorophyta</taxon>
        <taxon>core chlorophytes</taxon>
        <taxon>Trebouxiophyceae</taxon>
        <taxon>Chlorellales</taxon>
        <taxon>Chlorellaceae</taxon>
        <taxon>Chlorella clade</taxon>
        <taxon>Micractinium</taxon>
    </lineage>
</organism>